<dbReference type="Gene3D" id="3.40.50.720">
    <property type="entry name" value="NAD(P)-binding Rossmann-like Domain"/>
    <property type="match status" value="1"/>
</dbReference>
<accession>A0A1U7CXZ3</accession>
<dbReference type="RefSeq" id="WP_076350112.1">
    <property type="nucleotide sequence ID" value="NZ_CP019082.1"/>
</dbReference>
<dbReference type="Proteomes" id="UP000186309">
    <property type="component" value="Chromosome"/>
</dbReference>
<dbReference type="AlphaFoldDB" id="A0A1U7CXZ3"/>
<keyword evidence="4" id="KW-1185">Reference proteome</keyword>
<dbReference type="KEGG" id="pbor:BSF38_05382"/>
<dbReference type="PIRSF" id="PIRSF015578">
    <property type="entry name" value="Myoinos-ppht_syn"/>
    <property type="match status" value="1"/>
</dbReference>
<evidence type="ECO:0000256" key="1">
    <source>
        <dbReference type="ARBA" id="ARBA00010813"/>
    </source>
</evidence>
<dbReference type="InterPro" id="IPR013021">
    <property type="entry name" value="Myo-inos-1-P_Synthase_GAPDH"/>
</dbReference>
<dbReference type="InterPro" id="IPR002587">
    <property type="entry name" value="Myo-inos-1-P_Synthase"/>
</dbReference>
<evidence type="ECO:0000313" key="4">
    <source>
        <dbReference type="Proteomes" id="UP000186309"/>
    </source>
</evidence>
<dbReference type="STRING" id="1387353.BSF38_05382"/>
<dbReference type="GO" id="GO:0008654">
    <property type="term" value="P:phospholipid biosynthetic process"/>
    <property type="evidence" value="ECO:0007669"/>
    <property type="project" value="InterPro"/>
</dbReference>
<comment type="similarity">
    <text evidence="1">Belongs to the myo-inositol 1-phosphate synthase family.</text>
</comment>
<dbReference type="GO" id="GO:0006021">
    <property type="term" value="P:inositol biosynthetic process"/>
    <property type="evidence" value="ECO:0007669"/>
    <property type="project" value="InterPro"/>
</dbReference>
<evidence type="ECO:0000259" key="2">
    <source>
        <dbReference type="Pfam" id="PF01658"/>
    </source>
</evidence>
<name>A0A1U7CXZ3_9BACT</name>
<gene>
    <name evidence="3" type="ORF">BSF38_05382</name>
</gene>
<dbReference type="InterPro" id="IPR036291">
    <property type="entry name" value="NAD(P)-bd_dom_sf"/>
</dbReference>
<feature type="domain" description="Myo-inositol-1-phosphate synthase GAPDH-like" evidence="2">
    <location>
        <begin position="237"/>
        <end position="341"/>
    </location>
</feature>
<sequence length="404" mass="43931">MARRRVGLWLVGAFGGVGTTITLGLATMARGLVDQTGLVTDLPDFRELSLPEPGDFVVGGHEIRRTSFQESAEEFRRNTGVFDASWLSACRDDLAAASSRVRPGPKLGLGPAIARLADWETESEPATARQAIDRIKADIAAFVKAEKIDHLIVLNVASTEAPFGIGEPHQTMAALNGSLSRTDALILPASSHYALAALEEGHTYLNFTPSLGASFPAAWELAETTGSLFGGKDGKTGETLMKTVLAPMFAARNFKVMSWVGHNIFGNRDGVVLDDPNNKSSKVETKDKVITEILGYKPASVVSIEYVPDMGDWKTAWDHIHFKGFLGTKMVLQFIWQGCDSLLAAPLGVDLARLADLEKQRGGKGLMRHLSCFFKGPEGDDENDFFKQYARLEEYVASLRAKTK</sequence>
<dbReference type="Pfam" id="PF07994">
    <property type="entry name" value="NAD_binding_5"/>
    <property type="match status" value="1"/>
</dbReference>
<reference evidence="4" key="1">
    <citation type="submission" date="2016-12" db="EMBL/GenBank/DDBJ databases">
        <title>Comparative genomics of four Isosphaeraceae planctomycetes: a common pool of plasmids and glycoside hydrolase genes.</title>
        <authorList>
            <person name="Ivanova A."/>
        </authorList>
    </citation>
    <scope>NUCLEOTIDE SEQUENCE [LARGE SCALE GENOMIC DNA]</scope>
    <source>
        <strain evidence="4">PX4</strain>
    </source>
</reference>
<dbReference type="SUPFAM" id="SSF55347">
    <property type="entry name" value="Glyceraldehyde-3-phosphate dehydrogenase-like, C-terminal domain"/>
    <property type="match status" value="1"/>
</dbReference>
<dbReference type="SUPFAM" id="SSF51735">
    <property type="entry name" value="NAD(P)-binding Rossmann-fold domains"/>
    <property type="match status" value="1"/>
</dbReference>
<dbReference type="PANTHER" id="PTHR11510">
    <property type="entry name" value="MYO-INOSITOL-1 PHOSPHATE SYNTHASE"/>
    <property type="match status" value="1"/>
</dbReference>
<dbReference type="OrthoDB" id="729130at2"/>
<evidence type="ECO:0000313" key="3">
    <source>
        <dbReference type="EMBL" id="APW63805.1"/>
    </source>
</evidence>
<dbReference type="GO" id="GO:0004512">
    <property type="term" value="F:inositol-3-phosphate synthase activity"/>
    <property type="evidence" value="ECO:0007669"/>
    <property type="project" value="InterPro"/>
</dbReference>
<protein>
    <recommendedName>
        <fullName evidence="2">Myo-inositol-1-phosphate synthase GAPDH-like domain-containing protein</fullName>
    </recommendedName>
</protein>
<dbReference type="Gene3D" id="3.30.360.10">
    <property type="entry name" value="Dihydrodipicolinate Reductase, domain 2"/>
    <property type="match status" value="1"/>
</dbReference>
<organism evidence="3 4">
    <name type="scientific">Paludisphaera borealis</name>
    <dbReference type="NCBI Taxonomy" id="1387353"/>
    <lineage>
        <taxon>Bacteria</taxon>
        <taxon>Pseudomonadati</taxon>
        <taxon>Planctomycetota</taxon>
        <taxon>Planctomycetia</taxon>
        <taxon>Isosphaerales</taxon>
        <taxon>Isosphaeraceae</taxon>
        <taxon>Paludisphaera</taxon>
    </lineage>
</organism>
<proteinExistence type="inferred from homology"/>
<dbReference type="Pfam" id="PF01658">
    <property type="entry name" value="Inos-1-P_synth"/>
    <property type="match status" value="1"/>
</dbReference>
<dbReference type="EMBL" id="CP019082">
    <property type="protein sequence ID" value="APW63805.1"/>
    <property type="molecule type" value="Genomic_DNA"/>
</dbReference>